<protein>
    <recommendedName>
        <fullName evidence="3">SIS domain-containing protein</fullName>
    </recommendedName>
</protein>
<accession>A0A0R2HKN2</accession>
<dbReference type="GO" id="GO:1901135">
    <property type="term" value="P:carbohydrate derivative metabolic process"/>
    <property type="evidence" value="ECO:0007669"/>
    <property type="project" value="InterPro"/>
</dbReference>
<keyword evidence="2" id="KW-1185">Reference proteome</keyword>
<evidence type="ECO:0008006" key="3">
    <source>
        <dbReference type="Google" id="ProtNLM"/>
    </source>
</evidence>
<proteinExistence type="predicted"/>
<name>A0A0R2HKN2_9FIRM</name>
<reference evidence="1 2" key="1">
    <citation type="journal article" date="2015" name="Genome Announc.">
        <title>Expanding the biotechnology potential of lactobacilli through comparative genomics of 213 strains and associated genera.</title>
        <authorList>
            <person name="Sun Z."/>
            <person name="Harris H.M."/>
            <person name="McCann A."/>
            <person name="Guo C."/>
            <person name="Argimon S."/>
            <person name="Zhang W."/>
            <person name="Yang X."/>
            <person name="Jeffery I.B."/>
            <person name="Cooney J.C."/>
            <person name="Kagawa T.F."/>
            <person name="Liu W."/>
            <person name="Song Y."/>
            <person name="Salvetti E."/>
            <person name="Wrobel A."/>
            <person name="Rasinkangas P."/>
            <person name="Parkhill J."/>
            <person name="Rea M.C."/>
            <person name="O'Sullivan O."/>
            <person name="Ritari J."/>
            <person name="Douillard F.P."/>
            <person name="Paul Ross R."/>
            <person name="Yang R."/>
            <person name="Briner A.E."/>
            <person name="Felis G.E."/>
            <person name="de Vos W.M."/>
            <person name="Barrangou R."/>
            <person name="Klaenhammer T.R."/>
            <person name="Caufield P.W."/>
            <person name="Cui Y."/>
            <person name="Zhang H."/>
            <person name="O'Toole P.W."/>
        </authorList>
    </citation>
    <scope>NUCLEOTIDE SEQUENCE [LARGE SCALE GENOMIC DNA]</scope>
    <source>
        <strain evidence="1 2">DSM 20405</strain>
    </source>
</reference>
<evidence type="ECO:0000313" key="1">
    <source>
        <dbReference type="EMBL" id="KRN49908.1"/>
    </source>
</evidence>
<dbReference type="EMBL" id="JQBL01000018">
    <property type="protein sequence ID" value="KRN49908.1"/>
    <property type="molecule type" value="Genomic_DNA"/>
</dbReference>
<dbReference type="Gene3D" id="3.40.50.10490">
    <property type="entry name" value="Glucose-6-phosphate isomerase like protein, domain 1"/>
    <property type="match status" value="1"/>
</dbReference>
<dbReference type="Proteomes" id="UP000051841">
    <property type="component" value="Unassembled WGS sequence"/>
</dbReference>
<gene>
    <name evidence="1" type="ORF">IV49_GL000609</name>
</gene>
<sequence length="260" mass="31112">MKEGEHMDIVLSRILKFLNGALVDDVMYRIGMFIVKRYTKIGCYTLDDVCIEGAFHKEDVEMFYRRLGFKTFNDFRDQMVSEKELRNNEIQLRMIGLQLRDYFKDLQLTMNEAEFLKEIDDIVDEIYQANRIVIIGSHFPSCLAVDFQTDLINLGKEVVEYHHNDKTFEFYEDDIVFFLTQTGRTMKRSDHCLEDAYIERSNIVIITQNRKIDAYGDHKANHMLYVLGKYDGIQFNYQLMRIFDLLRIRYYYKYYLKVDG</sequence>
<dbReference type="GO" id="GO:0097367">
    <property type="term" value="F:carbohydrate derivative binding"/>
    <property type="evidence" value="ECO:0007669"/>
    <property type="project" value="InterPro"/>
</dbReference>
<dbReference type="AlphaFoldDB" id="A0A0R2HKN2"/>
<dbReference type="SUPFAM" id="SSF53697">
    <property type="entry name" value="SIS domain"/>
    <property type="match status" value="1"/>
</dbReference>
<dbReference type="InterPro" id="IPR046348">
    <property type="entry name" value="SIS_dom_sf"/>
</dbReference>
<organism evidence="1 2">
    <name type="scientific">Kandleria vitulina DSM 20405</name>
    <dbReference type="NCBI Taxonomy" id="1410657"/>
    <lineage>
        <taxon>Bacteria</taxon>
        <taxon>Bacillati</taxon>
        <taxon>Bacillota</taxon>
        <taxon>Erysipelotrichia</taxon>
        <taxon>Erysipelotrichales</taxon>
        <taxon>Coprobacillaceae</taxon>
        <taxon>Kandleria</taxon>
    </lineage>
</organism>
<evidence type="ECO:0000313" key="2">
    <source>
        <dbReference type="Proteomes" id="UP000051841"/>
    </source>
</evidence>
<dbReference type="PATRIC" id="fig|1410657.5.peg.634"/>
<comment type="caution">
    <text evidence="1">The sequence shown here is derived from an EMBL/GenBank/DDBJ whole genome shotgun (WGS) entry which is preliminary data.</text>
</comment>